<protein>
    <recommendedName>
        <fullName evidence="3">C3H1-type domain-containing protein</fullName>
    </recommendedName>
</protein>
<feature type="compositionally biased region" description="Low complexity" evidence="2">
    <location>
        <begin position="323"/>
        <end position="334"/>
    </location>
</feature>
<feature type="compositionally biased region" description="Basic and acidic residues" evidence="2">
    <location>
        <begin position="41"/>
        <end position="52"/>
    </location>
</feature>
<dbReference type="GO" id="GO:0008270">
    <property type="term" value="F:zinc ion binding"/>
    <property type="evidence" value="ECO:0007669"/>
    <property type="project" value="UniProtKB-KW"/>
</dbReference>
<feature type="zinc finger region" description="C3H1-type" evidence="1">
    <location>
        <begin position="249"/>
        <end position="278"/>
    </location>
</feature>
<evidence type="ECO:0000256" key="1">
    <source>
        <dbReference type="PROSITE-ProRule" id="PRU00723"/>
    </source>
</evidence>
<feature type="region of interest" description="Disordered" evidence="2">
    <location>
        <begin position="1"/>
        <end position="52"/>
    </location>
</feature>
<keyword evidence="5" id="KW-1185">Reference proteome</keyword>
<evidence type="ECO:0000313" key="5">
    <source>
        <dbReference type="Proteomes" id="UP000672032"/>
    </source>
</evidence>
<evidence type="ECO:0000259" key="3">
    <source>
        <dbReference type="PROSITE" id="PS50103"/>
    </source>
</evidence>
<evidence type="ECO:0000256" key="2">
    <source>
        <dbReference type="SAM" id="MobiDB-lite"/>
    </source>
</evidence>
<feature type="compositionally biased region" description="Polar residues" evidence="2">
    <location>
        <begin position="373"/>
        <end position="390"/>
    </location>
</feature>
<feature type="region of interest" description="Disordered" evidence="2">
    <location>
        <begin position="306"/>
        <end position="418"/>
    </location>
</feature>
<feature type="compositionally biased region" description="Polar residues" evidence="2">
    <location>
        <begin position="1"/>
        <end position="18"/>
    </location>
</feature>
<dbReference type="PROSITE" id="PS50103">
    <property type="entry name" value="ZF_C3H1"/>
    <property type="match status" value="1"/>
</dbReference>
<dbReference type="OrthoDB" id="5355510at2759"/>
<gene>
    <name evidence="4" type="ORF">DSL72_001341</name>
</gene>
<organism evidence="4 5">
    <name type="scientific">Monilinia vaccinii-corymbosi</name>
    <dbReference type="NCBI Taxonomy" id="61207"/>
    <lineage>
        <taxon>Eukaryota</taxon>
        <taxon>Fungi</taxon>
        <taxon>Dikarya</taxon>
        <taxon>Ascomycota</taxon>
        <taxon>Pezizomycotina</taxon>
        <taxon>Leotiomycetes</taxon>
        <taxon>Helotiales</taxon>
        <taxon>Sclerotiniaceae</taxon>
        <taxon>Monilinia</taxon>
    </lineage>
</organism>
<reference evidence="4" key="1">
    <citation type="submission" date="2020-10" db="EMBL/GenBank/DDBJ databases">
        <title>Genome Sequence of Monilinia vaccinii-corymbosi Sheds Light on Mummy Berry Disease Infection of Blueberry and Mating Type.</title>
        <authorList>
            <person name="Yow A.G."/>
            <person name="Zhang Y."/>
            <person name="Bansal K."/>
            <person name="Eacker S.M."/>
            <person name="Sullivan S."/>
            <person name="Liachko I."/>
            <person name="Cubeta M.A."/>
            <person name="Rollins J.A."/>
            <person name="Ashrafi H."/>
        </authorList>
    </citation>
    <scope>NUCLEOTIDE SEQUENCE</scope>
    <source>
        <strain evidence="4">RL-1</strain>
    </source>
</reference>
<dbReference type="Proteomes" id="UP000672032">
    <property type="component" value="Chromosome 2"/>
</dbReference>
<keyword evidence="1" id="KW-0479">Metal-binding</keyword>
<feature type="compositionally biased region" description="Polar residues" evidence="2">
    <location>
        <begin position="407"/>
        <end position="418"/>
    </location>
</feature>
<feature type="compositionally biased region" description="Polar residues" evidence="2">
    <location>
        <begin position="341"/>
        <end position="350"/>
    </location>
</feature>
<dbReference type="InterPro" id="IPR000571">
    <property type="entry name" value="Znf_CCCH"/>
</dbReference>
<evidence type="ECO:0000313" key="4">
    <source>
        <dbReference type="EMBL" id="QSZ31772.1"/>
    </source>
</evidence>
<feature type="domain" description="C3H1-type" evidence="3">
    <location>
        <begin position="249"/>
        <end position="278"/>
    </location>
</feature>
<dbReference type="AlphaFoldDB" id="A0A8A3P3P0"/>
<proteinExistence type="predicted"/>
<feature type="compositionally biased region" description="Basic and acidic residues" evidence="2">
    <location>
        <begin position="393"/>
        <end position="406"/>
    </location>
</feature>
<sequence length="418" mass="45974">MANQVKIRSNINLSNSPESSHESCDAVDAIDTKMTSPLTSTDKDSTRSFTPDKMDAFHSARERQERFRRSVSNQIHPANQGMAPNPHSNNWRRQSLCDSVYTGPDGFTPLTMVRPGPIYPLPDQLNSAFAYGIRRPDGSYTRLLPADELPALNRIPRHQGPEGLIIVPEPYHSSPKPECAIPMIPNQVVAKLPPLQPPAFGMNQGVLLRRPGDKTQLAIDTIVASAVAPQMTVAAPNNSMITMRGPRMRREKVYCDKWVHEGTCAFTQVGCKFKHEMPMDKATQMSLGLPHGVPAWYRRLHGISVSPTSATSATSGQIEASGTTPTSRSRTSQSWRRKEASSFSLPNPTQGGFGVRDRGGPFGPIGPPHSRRLTNPSSGDSMNRISSAENNFEEERVFRTESDSRARSYTSGNVRGQN</sequence>
<name>A0A8A3P3P0_9HELO</name>
<dbReference type="EMBL" id="CP063406">
    <property type="protein sequence ID" value="QSZ31772.1"/>
    <property type="molecule type" value="Genomic_DNA"/>
</dbReference>
<keyword evidence="1" id="KW-0862">Zinc</keyword>
<accession>A0A8A3P3P0</accession>
<keyword evidence="1" id="KW-0863">Zinc-finger</keyword>